<evidence type="ECO:0000313" key="1">
    <source>
        <dbReference type="EMBL" id="AYV83128.1"/>
    </source>
</evidence>
<organism evidence="1">
    <name type="scientific">Hyperionvirus sp</name>
    <dbReference type="NCBI Taxonomy" id="2487770"/>
    <lineage>
        <taxon>Viruses</taxon>
        <taxon>Varidnaviria</taxon>
        <taxon>Bamfordvirae</taxon>
        <taxon>Nucleocytoviricota</taxon>
        <taxon>Megaviricetes</taxon>
        <taxon>Imitervirales</taxon>
        <taxon>Mimiviridae</taxon>
        <taxon>Klosneuvirinae</taxon>
    </lineage>
</organism>
<dbReference type="EMBL" id="MK072386">
    <property type="protein sequence ID" value="AYV83128.1"/>
    <property type="molecule type" value="Genomic_DNA"/>
</dbReference>
<accession>A0A3G5A7H7</accession>
<proteinExistence type="predicted"/>
<protein>
    <submittedName>
        <fullName evidence="1">Uncharacterized protein</fullName>
    </submittedName>
</protein>
<reference evidence="1" key="1">
    <citation type="submission" date="2018-10" db="EMBL/GenBank/DDBJ databases">
        <title>Hidden diversity of soil giant viruses.</title>
        <authorList>
            <person name="Schulz F."/>
            <person name="Alteio L."/>
            <person name="Goudeau D."/>
            <person name="Ryan E.M."/>
            <person name="Malmstrom R.R."/>
            <person name="Blanchard J."/>
            <person name="Woyke T."/>
        </authorList>
    </citation>
    <scope>NUCLEOTIDE SEQUENCE</scope>
    <source>
        <strain evidence="1">HYV1</strain>
    </source>
</reference>
<name>A0A3G5A7H7_9VIRU</name>
<gene>
    <name evidence="1" type="ORF">Hyperionvirus4_93</name>
</gene>
<sequence length="266" mass="30434">MASEIEGAVLAVMSESLKPKEVHKLMIEKIRSLCVRFRDIEVVNKKAMIVLNDPKYLEIRLISEGLDKVIEFLGEKFDELSIELNDRVGLLESPEVKEMFGTDFLLNKLELNYIGNQIRVAEEQEREYHRMNFKDLVERRPSNELEKDIRGEASHALLHLVQDGRSSDEIQRLELVQQQIERKELPGGHTFYEYSTITSCFMYSAIVGSVTKLEKVSSYPAKWRHAFYYAPMGPSIAIEIMTSCVSKQIVGLADVPIDPVRLAITV</sequence>